<dbReference type="EMBL" id="ANKQ01000001">
    <property type="protein sequence ID" value="ELP55416.1"/>
    <property type="molecule type" value="Genomic_DNA"/>
</dbReference>
<dbReference type="PATRIC" id="fig|1134457.3.peg.1166"/>
<evidence type="ECO:0000256" key="4">
    <source>
        <dbReference type="SAM" id="Coils"/>
    </source>
</evidence>
<feature type="domain" description="Type I restriction modification DNA specificity" evidence="5">
    <location>
        <begin position="119"/>
        <end position="299"/>
    </location>
</feature>
<gene>
    <name evidence="6" type="ORF">O53_13</name>
</gene>
<dbReference type="AlphaFoldDB" id="L7E956"/>
<evidence type="ECO:0000313" key="6">
    <source>
        <dbReference type="EMBL" id="ELP55416.1"/>
    </source>
</evidence>
<dbReference type="GO" id="GO:0003677">
    <property type="term" value="F:DNA binding"/>
    <property type="evidence" value="ECO:0007669"/>
    <property type="project" value="UniProtKB-KW"/>
</dbReference>
<feature type="coiled-coil region" evidence="4">
    <location>
        <begin position="280"/>
        <end position="308"/>
    </location>
</feature>
<dbReference type="SUPFAM" id="SSF116734">
    <property type="entry name" value="DNA methylase specificity domain"/>
    <property type="match status" value="2"/>
</dbReference>
<protein>
    <submittedName>
        <fullName evidence="6">Type I restriction modification DNA specificity domain protein</fullName>
    </submittedName>
</protein>
<dbReference type="InterPro" id="IPR000055">
    <property type="entry name" value="Restrct_endonuc_typeI_TRD"/>
</dbReference>
<dbReference type="Pfam" id="PF01420">
    <property type="entry name" value="Methylase_S"/>
    <property type="match status" value="2"/>
</dbReference>
<dbReference type="GO" id="GO:0009307">
    <property type="term" value="P:DNA restriction-modification system"/>
    <property type="evidence" value="ECO:0007669"/>
    <property type="project" value="UniProtKB-KW"/>
</dbReference>
<dbReference type="PANTHER" id="PTHR30408">
    <property type="entry name" value="TYPE-1 RESTRICTION ENZYME ECOKI SPECIFICITY PROTEIN"/>
    <property type="match status" value="1"/>
</dbReference>
<accession>L7E956</accession>
<dbReference type="Gene3D" id="3.90.220.20">
    <property type="entry name" value="DNA methylase specificity domains"/>
    <property type="match status" value="2"/>
</dbReference>
<evidence type="ECO:0000256" key="2">
    <source>
        <dbReference type="ARBA" id="ARBA00022747"/>
    </source>
</evidence>
<evidence type="ECO:0000256" key="3">
    <source>
        <dbReference type="ARBA" id="ARBA00023125"/>
    </source>
</evidence>
<evidence type="ECO:0000256" key="1">
    <source>
        <dbReference type="ARBA" id="ARBA00010923"/>
    </source>
</evidence>
<comment type="caution">
    <text evidence="6">The sequence shown here is derived from an EMBL/GenBank/DDBJ whole genome shotgun (WGS) entry which is preliminary data.</text>
</comment>
<evidence type="ECO:0000259" key="5">
    <source>
        <dbReference type="Pfam" id="PF01420"/>
    </source>
</evidence>
<organism evidence="6 7">
    <name type="scientific">Microcystis aeruginosa TAIHU98</name>
    <dbReference type="NCBI Taxonomy" id="1134457"/>
    <lineage>
        <taxon>Bacteria</taxon>
        <taxon>Bacillati</taxon>
        <taxon>Cyanobacteriota</taxon>
        <taxon>Cyanophyceae</taxon>
        <taxon>Oscillatoriophycideae</taxon>
        <taxon>Chroococcales</taxon>
        <taxon>Microcystaceae</taxon>
        <taxon>Microcystis</taxon>
    </lineage>
</organism>
<reference evidence="6 7" key="1">
    <citation type="journal article" date="2013" name="Genome Announc.">
        <title>Whole-Genome Sequence of Microcystis aeruginosa TAIHU98, a Nontoxic Bloom-Forming Strain Isolated from Taihu Lake, China.</title>
        <authorList>
            <person name="Yang C."/>
            <person name="Zhang W."/>
            <person name="Ren M."/>
            <person name="Song L."/>
            <person name="Li T."/>
            <person name="Zhao J."/>
        </authorList>
    </citation>
    <scope>NUCLEOTIDE SEQUENCE [LARGE SCALE GENOMIC DNA]</scope>
    <source>
        <strain evidence="6 7">TAIHU98</strain>
    </source>
</reference>
<comment type="similarity">
    <text evidence="1">Belongs to the type-I restriction system S methylase family.</text>
</comment>
<dbReference type="InterPro" id="IPR044946">
    <property type="entry name" value="Restrct_endonuc_typeI_TRD_sf"/>
</dbReference>
<dbReference type="Proteomes" id="UP000010932">
    <property type="component" value="Unassembled WGS sequence"/>
</dbReference>
<dbReference type="PANTHER" id="PTHR30408:SF12">
    <property type="entry name" value="TYPE I RESTRICTION ENZYME MJAVIII SPECIFICITY SUBUNIT"/>
    <property type="match status" value="1"/>
</dbReference>
<keyword evidence="3" id="KW-0238">DNA-binding</keyword>
<dbReference type="InterPro" id="IPR052021">
    <property type="entry name" value="Type-I_RS_S_subunit"/>
</dbReference>
<keyword evidence="2" id="KW-0680">Restriction system</keyword>
<feature type="domain" description="Type I restriction modification DNA specificity" evidence="5">
    <location>
        <begin position="4"/>
        <end position="50"/>
    </location>
</feature>
<sequence length="313" mass="35904">MEQRSSGGNYPAITQEELKNILIPNPLLEIQDKIVAKMDDAYAAKKQKELEAQRLLDSIDDYLLGELGIELPEPEENTIKNRIFIRNLSEVSGDRFDPYPYQNKFKYLGNKLKSMPIRVKKLKDIVSFFDYGLMPTQDYAFSDADGLPMIRVTNIKKDGYIDMSDIKYIKFDTPRLYQKLVKANDILMVQCGNTTGKCAFVTEEYEGYTFGSFSFVIRGDRNYVDQKYLFNILSSIVVQEQLNKSLTITSVRPNTSKPDVLNFKIPLPPLEKQIEISEHITAIRNQAKQLQQQAKDDLEKAKQEVEAMILGDD</sequence>
<name>L7E956_MICAE</name>
<proteinExistence type="inferred from homology"/>
<evidence type="ECO:0000313" key="7">
    <source>
        <dbReference type="Proteomes" id="UP000010932"/>
    </source>
</evidence>
<keyword evidence="4" id="KW-0175">Coiled coil</keyword>